<name>A0ABD3BY69_9LAMI</name>
<reference evidence="2" key="1">
    <citation type="journal article" date="2024" name="IScience">
        <title>Strigolactones Initiate the Formation of Haustorium-like Structures in Castilleja.</title>
        <authorList>
            <person name="Buerger M."/>
            <person name="Peterson D."/>
            <person name="Chory J."/>
        </authorList>
    </citation>
    <scope>NUCLEOTIDE SEQUENCE [LARGE SCALE GENOMIC DNA]</scope>
</reference>
<keyword evidence="2" id="KW-1185">Reference proteome</keyword>
<comment type="caution">
    <text evidence="1">The sequence shown here is derived from an EMBL/GenBank/DDBJ whole genome shotgun (WGS) entry which is preliminary data.</text>
</comment>
<evidence type="ECO:0000313" key="2">
    <source>
        <dbReference type="Proteomes" id="UP001632038"/>
    </source>
</evidence>
<dbReference type="EMBL" id="JAVIJP010000060">
    <property type="protein sequence ID" value="KAL3622448.1"/>
    <property type="molecule type" value="Genomic_DNA"/>
</dbReference>
<dbReference type="Proteomes" id="UP001632038">
    <property type="component" value="Unassembled WGS sequence"/>
</dbReference>
<gene>
    <name evidence="1" type="primary">SG1</name>
    <name evidence="1" type="ORF">CASFOL_033859</name>
</gene>
<protein>
    <submittedName>
        <fullName evidence="1">Protein SLOW GREEN 1, chloroplastic</fullName>
    </submittedName>
</protein>
<organism evidence="1 2">
    <name type="scientific">Castilleja foliolosa</name>
    <dbReference type="NCBI Taxonomy" id="1961234"/>
    <lineage>
        <taxon>Eukaryota</taxon>
        <taxon>Viridiplantae</taxon>
        <taxon>Streptophyta</taxon>
        <taxon>Embryophyta</taxon>
        <taxon>Tracheophyta</taxon>
        <taxon>Spermatophyta</taxon>
        <taxon>Magnoliopsida</taxon>
        <taxon>eudicotyledons</taxon>
        <taxon>Gunneridae</taxon>
        <taxon>Pentapetalae</taxon>
        <taxon>asterids</taxon>
        <taxon>lamiids</taxon>
        <taxon>Lamiales</taxon>
        <taxon>Orobanchaceae</taxon>
        <taxon>Pedicularideae</taxon>
        <taxon>Castillejinae</taxon>
        <taxon>Castilleja</taxon>
    </lineage>
</organism>
<dbReference type="AlphaFoldDB" id="A0ABD3BY69"/>
<sequence>MDKNDEAREQFAKYKELSPKKFDVEGYLKTPLSGMKLFGTGDEV</sequence>
<proteinExistence type="predicted"/>
<evidence type="ECO:0000313" key="1">
    <source>
        <dbReference type="EMBL" id="KAL3622448.1"/>
    </source>
</evidence>
<accession>A0ABD3BY69</accession>